<reference evidence="3" key="1">
    <citation type="submission" date="2024-06" db="EMBL/GenBank/DDBJ databases">
        <title>Methylostella associata gen. nov., sp. nov., a novel Ancalomicrobiaceae-affiliated facultatively methylotrophic bacteria that feed on methanotrophs of the genus Methylococcus.</title>
        <authorList>
            <person name="Saltykova V."/>
            <person name="Danilova O.V."/>
            <person name="Oshkin I.Y."/>
            <person name="Belova S.E."/>
            <person name="Pimenov N.V."/>
            <person name="Dedysh S.N."/>
        </authorList>
    </citation>
    <scope>NUCLEOTIDE SEQUENCE</scope>
    <source>
        <strain evidence="3">S20</strain>
    </source>
</reference>
<organism evidence="3">
    <name type="scientific">Methyloraptor flagellatus</name>
    <dbReference type="NCBI Taxonomy" id="3162530"/>
    <lineage>
        <taxon>Bacteria</taxon>
        <taxon>Pseudomonadati</taxon>
        <taxon>Pseudomonadota</taxon>
        <taxon>Alphaproteobacteria</taxon>
        <taxon>Hyphomicrobiales</taxon>
        <taxon>Ancalomicrobiaceae</taxon>
        <taxon>Methyloraptor</taxon>
    </lineage>
</organism>
<feature type="domain" description="AB hydrolase-1" evidence="2">
    <location>
        <begin position="33"/>
        <end position="294"/>
    </location>
</feature>
<dbReference type="InterPro" id="IPR029058">
    <property type="entry name" value="AB_hydrolase_fold"/>
</dbReference>
<dbReference type="Gene3D" id="3.40.50.1820">
    <property type="entry name" value="alpha/beta hydrolase"/>
    <property type="match status" value="1"/>
</dbReference>
<protein>
    <submittedName>
        <fullName evidence="3">Alpha/beta hydrolase</fullName>
    </submittedName>
</protein>
<evidence type="ECO:0000259" key="2">
    <source>
        <dbReference type="Pfam" id="PF00561"/>
    </source>
</evidence>
<accession>A0AAU7X4X6</accession>
<gene>
    <name evidence="3" type="ORF">ABS361_13810</name>
</gene>
<dbReference type="EMBL" id="CP158568">
    <property type="protein sequence ID" value="XBY43174.1"/>
    <property type="molecule type" value="Genomic_DNA"/>
</dbReference>
<dbReference type="Pfam" id="PF00561">
    <property type="entry name" value="Abhydrolase_1"/>
    <property type="match status" value="1"/>
</dbReference>
<keyword evidence="1 3" id="KW-0378">Hydrolase</keyword>
<dbReference type="SUPFAM" id="SSF53474">
    <property type="entry name" value="alpha/beta-Hydrolases"/>
    <property type="match status" value="1"/>
</dbReference>
<evidence type="ECO:0000256" key="1">
    <source>
        <dbReference type="ARBA" id="ARBA00022801"/>
    </source>
</evidence>
<proteinExistence type="predicted"/>
<name>A0AAU7X4X6_9HYPH</name>
<dbReference type="AlphaFoldDB" id="A0AAU7X4X6"/>
<dbReference type="InterPro" id="IPR000639">
    <property type="entry name" value="Epox_hydrolase-like"/>
</dbReference>
<sequence>MDLPDLFPGFSSTTVRTDGAKIFARIGGPEDAPPVVLVHGYPQTGAMWHAIAPALARSHRVIVPDLRGYGWSSVPEAQADHAQMSKRAMAADIVRVMEELGHVRFAYVGHDRGARAGYRLALDHPGRLEKLILLDIVPTFAMWEGMNAQLAMKVYHWLFLAQPAPFPERMIGANALAYLEHTLASWTASKSLDAFDAGALAHYRASFTVPERIAATCEDYRAGATIDLEHDRAARAAGARFDVPTLVLYGASGIPADGARGDVEAGPEAAWAPWASRLDVRAIDAGHFVAEEAPEATLAAIRGFLG</sequence>
<dbReference type="PANTHER" id="PTHR43329">
    <property type="entry name" value="EPOXIDE HYDROLASE"/>
    <property type="match status" value="1"/>
</dbReference>
<dbReference type="InterPro" id="IPR000073">
    <property type="entry name" value="AB_hydrolase_1"/>
</dbReference>
<dbReference type="RefSeq" id="WP_407048276.1">
    <property type="nucleotide sequence ID" value="NZ_CP158568.1"/>
</dbReference>
<dbReference type="PRINTS" id="PR00111">
    <property type="entry name" value="ABHYDROLASE"/>
</dbReference>
<dbReference type="PRINTS" id="PR00412">
    <property type="entry name" value="EPOXHYDRLASE"/>
</dbReference>
<dbReference type="GO" id="GO:0016787">
    <property type="term" value="F:hydrolase activity"/>
    <property type="evidence" value="ECO:0007669"/>
    <property type="project" value="UniProtKB-KW"/>
</dbReference>
<dbReference type="KEGG" id="mflg:ABS361_13810"/>
<evidence type="ECO:0000313" key="3">
    <source>
        <dbReference type="EMBL" id="XBY43174.1"/>
    </source>
</evidence>